<evidence type="ECO:0000256" key="3">
    <source>
        <dbReference type="ARBA" id="ARBA00022729"/>
    </source>
</evidence>
<dbReference type="FunFam" id="2.10.25.10:FF:000122">
    <property type="entry name" value="Protein crumbs homolog 2"/>
    <property type="match status" value="1"/>
</dbReference>
<dbReference type="CDD" id="cd00054">
    <property type="entry name" value="EGF_CA"/>
    <property type="match status" value="2"/>
</dbReference>
<comment type="caution">
    <text evidence="8">Lacks conserved residue(s) required for the propagation of feature annotation.</text>
</comment>
<feature type="chain" id="PRO_5042934317" evidence="9">
    <location>
        <begin position="22"/>
        <end position="334"/>
    </location>
</feature>
<dbReference type="PROSITE" id="PS00010">
    <property type="entry name" value="ASX_HYDROXYL"/>
    <property type="match status" value="2"/>
</dbReference>
<evidence type="ECO:0000259" key="11">
    <source>
        <dbReference type="PROSITE" id="PS50948"/>
    </source>
</evidence>
<dbReference type="InterPro" id="IPR018097">
    <property type="entry name" value="EGF_Ca-bd_CS"/>
</dbReference>
<protein>
    <submittedName>
        <fullName evidence="12">Uncharacterized protein</fullName>
    </submittedName>
</protein>
<keyword evidence="3 9" id="KW-0732">Signal</keyword>
<evidence type="ECO:0000256" key="2">
    <source>
        <dbReference type="ARBA" id="ARBA00022536"/>
    </source>
</evidence>
<reference evidence="12 13" key="1">
    <citation type="submission" date="2024-02" db="EMBL/GenBank/DDBJ databases">
        <title>Chromosome-scale genome assembly of the rough periwinkle Littorina saxatilis.</title>
        <authorList>
            <person name="De Jode A."/>
            <person name="Faria R."/>
            <person name="Formenti G."/>
            <person name="Sims Y."/>
            <person name="Smith T.P."/>
            <person name="Tracey A."/>
            <person name="Wood J.M.D."/>
            <person name="Zagrodzka Z.B."/>
            <person name="Johannesson K."/>
            <person name="Butlin R.K."/>
            <person name="Leder E.H."/>
        </authorList>
    </citation>
    <scope>NUCLEOTIDE SEQUENCE [LARGE SCALE GENOMIC DNA]</scope>
    <source>
        <strain evidence="12">Snail1</strain>
        <tissue evidence="12">Muscle</tissue>
    </source>
</reference>
<evidence type="ECO:0000259" key="10">
    <source>
        <dbReference type="PROSITE" id="PS50026"/>
    </source>
</evidence>
<name>A0AAN9ATN6_9CAEN</name>
<dbReference type="SUPFAM" id="SSF57196">
    <property type="entry name" value="EGF/Laminin"/>
    <property type="match status" value="2"/>
</dbReference>
<dbReference type="Proteomes" id="UP001374579">
    <property type="component" value="Unassembled WGS sequence"/>
</dbReference>
<keyword evidence="5" id="KW-0472">Membrane</keyword>
<dbReference type="PROSITE" id="PS00022">
    <property type="entry name" value="EGF_1"/>
    <property type="match status" value="2"/>
</dbReference>
<evidence type="ECO:0000256" key="6">
    <source>
        <dbReference type="ARBA" id="ARBA00023157"/>
    </source>
</evidence>
<dbReference type="Gene3D" id="3.50.4.10">
    <property type="entry name" value="Hepatocyte Growth Factor"/>
    <property type="match status" value="2"/>
</dbReference>
<evidence type="ECO:0000256" key="4">
    <source>
        <dbReference type="ARBA" id="ARBA00022737"/>
    </source>
</evidence>
<dbReference type="GO" id="GO:0016020">
    <property type="term" value="C:membrane"/>
    <property type="evidence" value="ECO:0007669"/>
    <property type="project" value="UniProtKB-SubCell"/>
</dbReference>
<gene>
    <name evidence="12" type="ORF">V1264_008448</name>
</gene>
<evidence type="ECO:0000256" key="5">
    <source>
        <dbReference type="ARBA" id="ARBA00023136"/>
    </source>
</evidence>
<feature type="domain" description="Apple" evidence="11">
    <location>
        <begin position="252"/>
        <end position="333"/>
    </location>
</feature>
<evidence type="ECO:0000256" key="9">
    <source>
        <dbReference type="SAM" id="SignalP"/>
    </source>
</evidence>
<dbReference type="InterPro" id="IPR001881">
    <property type="entry name" value="EGF-like_Ca-bd_dom"/>
</dbReference>
<evidence type="ECO:0000256" key="1">
    <source>
        <dbReference type="ARBA" id="ARBA00004370"/>
    </source>
</evidence>
<keyword evidence="6 8" id="KW-1015">Disulfide bond</keyword>
<dbReference type="Pfam" id="PF00008">
    <property type="entry name" value="EGF"/>
    <property type="match status" value="2"/>
</dbReference>
<comment type="caution">
    <text evidence="12">The sequence shown here is derived from an EMBL/GenBank/DDBJ whole genome shotgun (WGS) entry which is preliminary data.</text>
</comment>
<dbReference type="InterPro" id="IPR003609">
    <property type="entry name" value="Pan_app"/>
</dbReference>
<dbReference type="AlphaFoldDB" id="A0AAN9ATN6"/>
<organism evidence="12 13">
    <name type="scientific">Littorina saxatilis</name>
    <dbReference type="NCBI Taxonomy" id="31220"/>
    <lineage>
        <taxon>Eukaryota</taxon>
        <taxon>Metazoa</taxon>
        <taxon>Spiralia</taxon>
        <taxon>Lophotrochozoa</taxon>
        <taxon>Mollusca</taxon>
        <taxon>Gastropoda</taxon>
        <taxon>Caenogastropoda</taxon>
        <taxon>Littorinimorpha</taxon>
        <taxon>Littorinoidea</taxon>
        <taxon>Littorinidae</taxon>
        <taxon>Littorina</taxon>
    </lineage>
</organism>
<dbReference type="Gene3D" id="2.10.25.10">
    <property type="entry name" value="Laminin"/>
    <property type="match status" value="2"/>
</dbReference>
<proteinExistence type="predicted"/>
<dbReference type="PROSITE" id="PS50948">
    <property type="entry name" value="PAN"/>
    <property type="match status" value="1"/>
</dbReference>
<keyword evidence="7" id="KW-0325">Glycoprotein</keyword>
<keyword evidence="13" id="KW-1185">Reference proteome</keyword>
<feature type="signal peptide" evidence="9">
    <location>
        <begin position="1"/>
        <end position="21"/>
    </location>
</feature>
<dbReference type="SMART" id="SM00181">
    <property type="entry name" value="EGF"/>
    <property type="match status" value="3"/>
</dbReference>
<accession>A0AAN9ATN6</accession>
<dbReference type="SMART" id="SM00179">
    <property type="entry name" value="EGF_CA"/>
    <property type="match status" value="2"/>
</dbReference>
<evidence type="ECO:0000313" key="12">
    <source>
        <dbReference type="EMBL" id="KAK7092751.1"/>
    </source>
</evidence>
<dbReference type="PROSITE" id="PS50026">
    <property type="entry name" value="EGF_3"/>
    <property type="match status" value="2"/>
</dbReference>
<dbReference type="InterPro" id="IPR000742">
    <property type="entry name" value="EGF"/>
</dbReference>
<evidence type="ECO:0000256" key="7">
    <source>
        <dbReference type="ARBA" id="ARBA00023180"/>
    </source>
</evidence>
<sequence>MTATLIFLRLVFGGFSSLTLAESVNPLHDNDILQVSHVMNVFQCQRLCWYRKPCARYSFHTTNDNSKGSADNCVLHVTKGSNQRQVEGWILEEASSKGMPPDHGCLPRPCNETEICVPYNGRVNYQCIHAPSSEVDECTHSPCQNGGACVDKVKAYTCDCPSGFTGSNCEREIDECADSPCQNGGTCVDKVKAYTCDCPSGYTGSNCETGNWLDSNCSETCAWNMTKCYSGYCLCEAGYYFSHSKYVCVPTCTKLQNNYLRYRFFDLRGHDVGGQRTTHDVTECKSLCNAHSWCLVFVVKHGTTMCFLKNVTAQEYPLSWAKLNTVDTYQRMCE</sequence>
<dbReference type="FunFam" id="2.10.25.10:FF:000309">
    <property type="entry name" value="Uncharacterized protein, isoform A"/>
    <property type="match status" value="1"/>
</dbReference>
<dbReference type="GO" id="GO:0005509">
    <property type="term" value="F:calcium ion binding"/>
    <property type="evidence" value="ECO:0007669"/>
    <property type="project" value="InterPro"/>
</dbReference>
<feature type="domain" description="EGF-like" evidence="10">
    <location>
        <begin position="172"/>
        <end position="208"/>
    </location>
</feature>
<feature type="domain" description="EGF-like" evidence="10">
    <location>
        <begin position="134"/>
        <end position="170"/>
    </location>
</feature>
<dbReference type="PROSITE" id="PS01187">
    <property type="entry name" value="EGF_CA"/>
    <property type="match status" value="1"/>
</dbReference>
<feature type="disulfide bond" evidence="8">
    <location>
        <begin position="160"/>
        <end position="169"/>
    </location>
</feature>
<keyword evidence="4" id="KW-0677">Repeat</keyword>
<dbReference type="InterPro" id="IPR000152">
    <property type="entry name" value="EGF-type_Asp/Asn_hydroxyl_site"/>
</dbReference>
<evidence type="ECO:0000313" key="13">
    <source>
        <dbReference type="Proteomes" id="UP001374579"/>
    </source>
</evidence>
<dbReference type="EMBL" id="JBAMIC010000021">
    <property type="protein sequence ID" value="KAK7092751.1"/>
    <property type="molecule type" value="Genomic_DNA"/>
</dbReference>
<dbReference type="PRINTS" id="PR00010">
    <property type="entry name" value="EGFBLOOD"/>
</dbReference>
<dbReference type="PANTHER" id="PTHR12916:SF4">
    <property type="entry name" value="UNINFLATABLE, ISOFORM C"/>
    <property type="match status" value="1"/>
</dbReference>
<keyword evidence="2 8" id="KW-0245">EGF-like domain</keyword>
<feature type="disulfide bond" evidence="8">
    <location>
        <begin position="198"/>
        <end position="207"/>
    </location>
</feature>
<evidence type="ECO:0000256" key="8">
    <source>
        <dbReference type="PROSITE-ProRule" id="PRU00076"/>
    </source>
</evidence>
<comment type="subcellular location">
    <subcellularLocation>
        <location evidence="1">Membrane</location>
    </subcellularLocation>
</comment>
<dbReference type="PANTHER" id="PTHR12916">
    <property type="entry name" value="CYTOCHROME C OXIDASE POLYPEPTIDE VIC-2"/>
    <property type="match status" value="1"/>
</dbReference>
<dbReference type="PROSITE" id="PS01186">
    <property type="entry name" value="EGF_2"/>
    <property type="match status" value="2"/>
</dbReference>